<organism evidence="3 4">
    <name type="scientific">Larinioides sclopetarius</name>
    <dbReference type="NCBI Taxonomy" id="280406"/>
    <lineage>
        <taxon>Eukaryota</taxon>
        <taxon>Metazoa</taxon>
        <taxon>Ecdysozoa</taxon>
        <taxon>Arthropoda</taxon>
        <taxon>Chelicerata</taxon>
        <taxon>Arachnida</taxon>
        <taxon>Araneae</taxon>
        <taxon>Araneomorphae</taxon>
        <taxon>Entelegynae</taxon>
        <taxon>Araneoidea</taxon>
        <taxon>Araneidae</taxon>
        <taxon>Larinioides</taxon>
    </lineage>
</organism>
<name>A0AAV1ZJA0_9ARAC</name>
<dbReference type="Proteomes" id="UP001497382">
    <property type="component" value="Unassembled WGS sequence"/>
</dbReference>
<feature type="domain" description="HTH OST-type" evidence="2">
    <location>
        <begin position="2"/>
        <end position="79"/>
    </location>
</feature>
<dbReference type="Pfam" id="PF12872">
    <property type="entry name" value="OST-HTH"/>
    <property type="match status" value="2"/>
</dbReference>
<protein>
    <recommendedName>
        <fullName evidence="2">HTH OST-type domain-containing protein</fullName>
    </recommendedName>
</protein>
<comment type="caution">
    <text evidence="3">The sequence shown here is derived from an EMBL/GenBank/DDBJ whole genome shotgun (WGS) entry which is preliminary data.</text>
</comment>
<proteinExistence type="predicted"/>
<feature type="compositionally biased region" description="Low complexity" evidence="1">
    <location>
        <begin position="243"/>
        <end position="263"/>
    </location>
</feature>
<dbReference type="Gene3D" id="3.30.420.610">
    <property type="entry name" value="LOTUS domain-like"/>
    <property type="match status" value="2"/>
</dbReference>
<dbReference type="EMBL" id="CAXIEN010000055">
    <property type="protein sequence ID" value="CAL1271615.1"/>
    <property type="molecule type" value="Genomic_DNA"/>
</dbReference>
<evidence type="ECO:0000313" key="4">
    <source>
        <dbReference type="Proteomes" id="UP001497382"/>
    </source>
</evidence>
<evidence type="ECO:0000256" key="1">
    <source>
        <dbReference type="SAM" id="MobiDB-lite"/>
    </source>
</evidence>
<feature type="region of interest" description="Disordered" evidence="1">
    <location>
        <begin position="243"/>
        <end position="275"/>
    </location>
</feature>
<accession>A0AAV1ZJA0</accession>
<sequence>MDKEDLKKSTCINLRCVTQSSKGGVPLNQLQNDYRLLLGTPIPYKDLGYSSLENFLRDIPEVICLKKIADGSLIAEGVADASTAHIAKLISKQKSTKKSKSGSSKPTVVIRTWGSSGKTNSYQKMKTPLKEFNSFKPGTLYRKHEQNSKPVHLTPAQQELKKSVLINLRSVVQSCKDGVPLNRLQQDYRKFLGSNIPFEKLGYSTLYEFIRSIPDVINLKVDVNEQFIATGVVNETTAHLFSNSVKPKPSKSVSPPNESSISNRPTLQITSPQRAESPSFFKLPQNTMELSDINSVLKHAPAKKKPLKAAKPVISCKENSALEVSLPKTNITSTQNQNKIAEKIKNQIKIANLSPLVWMNFILYGPSTIESLRKEILSFYGFPFSKNSKEWEEKIKLISQFNKETLHQCLYLLRIEFDVKDSKKSLQYKLINFLASYTEESGTNTQETEQEDNEF</sequence>
<feature type="domain" description="HTH OST-type" evidence="2">
    <location>
        <begin position="160"/>
        <end position="233"/>
    </location>
</feature>
<dbReference type="CDD" id="cd09972">
    <property type="entry name" value="LOTUS_TDRD_OSKAR"/>
    <property type="match status" value="2"/>
</dbReference>
<gene>
    <name evidence="3" type="ORF">LARSCL_LOCUS5917</name>
</gene>
<dbReference type="InterPro" id="IPR041966">
    <property type="entry name" value="LOTUS-like"/>
</dbReference>
<reference evidence="3 4" key="1">
    <citation type="submission" date="2024-04" db="EMBL/GenBank/DDBJ databases">
        <authorList>
            <person name="Rising A."/>
            <person name="Reimegard J."/>
            <person name="Sonavane S."/>
            <person name="Akerstrom W."/>
            <person name="Nylinder S."/>
            <person name="Hedman E."/>
            <person name="Kallberg Y."/>
        </authorList>
    </citation>
    <scope>NUCLEOTIDE SEQUENCE [LARGE SCALE GENOMIC DNA]</scope>
</reference>
<evidence type="ECO:0000313" key="3">
    <source>
        <dbReference type="EMBL" id="CAL1271615.1"/>
    </source>
</evidence>
<keyword evidence="4" id="KW-1185">Reference proteome</keyword>
<feature type="compositionally biased region" description="Polar residues" evidence="1">
    <location>
        <begin position="264"/>
        <end position="275"/>
    </location>
</feature>
<dbReference type="PROSITE" id="PS51644">
    <property type="entry name" value="HTH_OST"/>
    <property type="match status" value="2"/>
</dbReference>
<dbReference type="InterPro" id="IPR025605">
    <property type="entry name" value="OST-HTH/LOTUS_dom"/>
</dbReference>
<evidence type="ECO:0000259" key="2">
    <source>
        <dbReference type="PROSITE" id="PS51644"/>
    </source>
</evidence>
<dbReference type="AlphaFoldDB" id="A0AAV1ZJA0"/>